<dbReference type="AlphaFoldDB" id="Q3ST66"/>
<dbReference type="RefSeq" id="WP_011314553.1">
    <property type="nucleotide sequence ID" value="NC_007406.1"/>
</dbReference>
<evidence type="ECO:0000313" key="2">
    <source>
        <dbReference type="Proteomes" id="UP000002531"/>
    </source>
</evidence>
<proteinExistence type="predicted"/>
<dbReference type="HOGENOM" id="CLU_1775503_0_0_5"/>
<keyword evidence="2" id="KW-1185">Reference proteome</keyword>
<gene>
    <name evidence="1" type="ordered locus">Nwi_1264</name>
</gene>
<dbReference type="Proteomes" id="UP000002531">
    <property type="component" value="Chromosome"/>
</dbReference>
<protein>
    <submittedName>
        <fullName evidence="1">Uncharacterized protein</fullName>
    </submittedName>
</protein>
<dbReference type="EMBL" id="CP000115">
    <property type="protein sequence ID" value="ABA04525.1"/>
    <property type="molecule type" value="Genomic_DNA"/>
</dbReference>
<organism evidence="1 2">
    <name type="scientific">Nitrobacter winogradskyi (strain ATCC 25391 / DSM 10237 / CIP 104748 / NCIMB 11846 / Nb-255)</name>
    <dbReference type="NCBI Taxonomy" id="323098"/>
    <lineage>
        <taxon>Bacteria</taxon>
        <taxon>Pseudomonadati</taxon>
        <taxon>Pseudomonadota</taxon>
        <taxon>Alphaproteobacteria</taxon>
        <taxon>Hyphomicrobiales</taxon>
        <taxon>Nitrobacteraceae</taxon>
        <taxon>Nitrobacter</taxon>
    </lineage>
</organism>
<accession>Q3ST66</accession>
<name>Q3ST66_NITWN</name>
<dbReference type="STRING" id="323098.Nwi_1264"/>
<dbReference type="KEGG" id="nwi:Nwi_1264"/>
<sequence length="146" mass="16973">MKKTRHIKLMERPLLIQPEAKVLQGFLSAAVRIQIKVSGLRKLPRGVSDPDRQLPRLIQISHLFNGLLQSRKLKTQADHQLLAAAECYPELLRRQPHSPVWAPSYRFCYELSRWLPFLNTYRTMCIAPEPGFKRMLEDICELRLAA</sequence>
<evidence type="ECO:0000313" key="1">
    <source>
        <dbReference type="EMBL" id="ABA04525.1"/>
    </source>
</evidence>
<reference evidence="1 2" key="1">
    <citation type="journal article" date="2006" name="Appl. Environ. Microbiol.">
        <title>Genome sequence of the chemolithoautotrophic nitrite-oxidizing bacterium Nitrobacter winogradskyi Nb-255.</title>
        <authorList>
            <person name="Starkenburg S.R."/>
            <person name="Chain P.S."/>
            <person name="Sayavedra-Soto L.A."/>
            <person name="Hauser L."/>
            <person name="Land M.L."/>
            <person name="Larimer F.W."/>
            <person name="Malfatti S.A."/>
            <person name="Klotz M.G."/>
            <person name="Bottomley P.J."/>
            <person name="Arp D.J."/>
            <person name="Hickey W.J."/>
        </authorList>
    </citation>
    <scope>NUCLEOTIDE SEQUENCE [LARGE SCALE GENOMIC DNA]</scope>
    <source>
        <strain evidence="2">ATCC 25391 / DSM 10237 / CIP 104748 / NCIMB 11846 / Nb-255</strain>
    </source>
</reference>